<keyword evidence="2" id="KW-1185">Reference proteome</keyword>
<dbReference type="Proteomes" id="UP000807306">
    <property type="component" value="Unassembled WGS sequence"/>
</dbReference>
<protein>
    <recommendedName>
        <fullName evidence="3">Tc1-like transposase DDE domain-containing protein</fullName>
    </recommendedName>
</protein>
<dbReference type="EMBL" id="MU157903">
    <property type="protein sequence ID" value="KAF9524148.1"/>
    <property type="molecule type" value="Genomic_DNA"/>
</dbReference>
<accession>A0A9P6JKP8</accession>
<proteinExistence type="predicted"/>
<feature type="non-terminal residue" evidence="1">
    <location>
        <position position="1"/>
    </location>
</feature>
<organism evidence="1 2">
    <name type="scientific">Crepidotus variabilis</name>
    <dbReference type="NCBI Taxonomy" id="179855"/>
    <lineage>
        <taxon>Eukaryota</taxon>
        <taxon>Fungi</taxon>
        <taxon>Dikarya</taxon>
        <taxon>Basidiomycota</taxon>
        <taxon>Agaricomycotina</taxon>
        <taxon>Agaricomycetes</taxon>
        <taxon>Agaricomycetidae</taxon>
        <taxon>Agaricales</taxon>
        <taxon>Agaricineae</taxon>
        <taxon>Crepidotaceae</taxon>
        <taxon>Crepidotus</taxon>
    </lineage>
</organism>
<dbReference type="AlphaFoldDB" id="A0A9P6JKP8"/>
<comment type="caution">
    <text evidence="1">The sequence shown here is derived from an EMBL/GenBank/DDBJ whole genome shotgun (WGS) entry which is preliminary data.</text>
</comment>
<sequence length="56" mass="6089">ILPALSLDAVLHLNILDRSYTTAAFFNESIDGLYNMNPSPGPNSVIVMDNTSIHKS</sequence>
<feature type="non-terminal residue" evidence="1">
    <location>
        <position position="56"/>
    </location>
</feature>
<evidence type="ECO:0000313" key="1">
    <source>
        <dbReference type="EMBL" id="KAF9524148.1"/>
    </source>
</evidence>
<evidence type="ECO:0008006" key="3">
    <source>
        <dbReference type="Google" id="ProtNLM"/>
    </source>
</evidence>
<evidence type="ECO:0000313" key="2">
    <source>
        <dbReference type="Proteomes" id="UP000807306"/>
    </source>
</evidence>
<reference evidence="1" key="1">
    <citation type="submission" date="2020-11" db="EMBL/GenBank/DDBJ databases">
        <authorList>
            <consortium name="DOE Joint Genome Institute"/>
            <person name="Ahrendt S."/>
            <person name="Riley R."/>
            <person name="Andreopoulos W."/>
            <person name="Labutti K."/>
            <person name="Pangilinan J."/>
            <person name="Ruiz-Duenas F.J."/>
            <person name="Barrasa J.M."/>
            <person name="Sanchez-Garcia M."/>
            <person name="Camarero S."/>
            <person name="Miyauchi S."/>
            <person name="Serrano A."/>
            <person name="Linde D."/>
            <person name="Babiker R."/>
            <person name="Drula E."/>
            <person name="Ayuso-Fernandez I."/>
            <person name="Pacheco R."/>
            <person name="Padilla G."/>
            <person name="Ferreira P."/>
            <person name="Barriuso J."/>
            <person name="Kellner H."/>
            <person name="Castanera R."/>
            <person name="Alfaro M."/>
            <person name="Ramirez L."/>
            <person name="Pisabarro A.G."/>
            <person name="Kuo A."/>
            <person name="Tritt A."/>
            <person name="Lipzen A."/>
            <person name="He G."/>
            <person name="Yan M."/>
            <person name="Ng V."/>
            <person name="Cullen D."/>
            <person name="Martin F."/>
            <person name="Rosso M.-N."/>
            <person name="Henrissat B."/>
            <person name="Hibbett D."/>
            <person name="Martinez A.T."/>
            <person name="Grigoriev I.V."/>
        </authorList>
    </citation>
    <scope>NUCLEOTIDE SEQUENCE</scope>
    <source>
        <strain evidence="1">CBS 506.95</strain>
    </source>
</reference>
<name>A0A9P6JKP8_9AGAR</name>
<gene>
    <name evidence="1" type="ORF">CPB83DRAFT_734729</name>
</gene>
<dbReference type="OrthoDB" id="2142724at2759"/>